<dbReference type="GO" id="GO:0000162">
    <property type="term" value="P:L-tryptophan biosynthetic process"/>
    <property type="evidence" value="ECO:0007669"/>
    <property type="project" value="UniProtKB-UniRule"/>
</dbReference>
<comment type="catalytic activity">
    <reaction evidence="1 10">
        <text>N-(5-phospho-beta-D-ribosyl)anthranilate = 1-(2-carboxyphenylamino)-1-deoxy-D-ribulose 5-phosphate</text>
        <dbReference type="Rhea" id="RHEA:21540"/>
        <dbReference type="ChEBI" id="CHEBI:18277"/>
        <dbReference type="ChEBI" id="CHEBI:58613"/>
        <dbReference type="EC" id="5.3.1.24"/>
    </reaction>
</comment>
<accession>A0A0B0H9Q2</accession>
<evidence type="ECO:0000256" key="4">
    <source>
        <dbReference type="ARBA" id="ARBA00012572"/>
    </source>
</evidence>
<evidence type="ECO:0000256" key="1">
    <source>
        <dbReference type="ARBA" id="ARBA00001164"/>
    </source>
</evidence>
<evidence type="ECO:0000256" key="8">
    <source>
        <dbReference type="ARBA" id="ARBA00023141"/>
    </source>
</evidence>
<evidence type="ECO:0000313" key="13">
    <source>
        <dbReference type="EMBL" id="OOY36065.1"/>
    </source>
</evidence>
<evidence type="ECO:0000256" key="3">
    <source>
        <dbReference type="ARBA" id="ARBA00007571"/>
    </source>
</evidence>
<dbReference type="FunFam" id="3.20.20.70:FF:000075">
    <property type="entry name" value="Tryptophan biosynthesis protein TRP1"/>
    <property type="match status" value="1"/>
</dbReference>
<proteinExistence type="inferred from homology"/>
<keyword evidence="14" id="KW-1185">Reference proteome</keyword>
<evidence type="ECO:0000256" key="9">
    <source>
        <dbReference type="ARBA" id="ARBA00023235"/>
    </source>
</evidence>
<evidence type="ECO:0000256" key="6">
    <source>
        <dbReference type="ARBA" id="ARBA00022605"/>
    </source>
</evidence>
<reference evidence="13 15" key="2">
    <citation type="submission" date="2016-11" db="EMBL/GenBank/DDBJ databases">
        <title>Mixed transmission modes and dynamic genome evolution in an obligate animal-bacterial symbiosis.</title>
        <authorList>
            <person name="Russell S.L."/>
            <person name="Corbett-Detig R.B."/>
            <person name="Cavanaugh C.M."/>
        </authorList>
    </citation>
    <scope>NUCLEOTIDE SEQUENCE [LARGE SCALE GENOMIC DNA]</scope>
    <source>
        <strain evidence="13">MA-KB16</strain>
    </source>
</reference>
<dbReference type="NCBIfam" id="NF002298">
    <property type="entry name" value="PRK01222.1-4"/>
    <property type="match status" value="1"/>
</dbReference>
<keyword evidence="8 10" id="KW-0057">Aromatic amino acid biosynthesis</keyword>
<evidence type="ECO:0000256" key="10">
    <source>
        <dbReference type="HAMAP-Rule" id="MF_00135"/>
    </source>
</evidence>
<evidence type="ECO:0000259" key="11">
    <source>
        <dbReference type="Pfam" id="PF00697"/>
    </source>
</evidence>
<comment type="similarity">
    <text evidence="3 10">Belongs to the TrpF family.</text>
</comment>
<protein>
    <recommendedName>
        <fullName evidence="5 10">N-(5'-phosphoribosyl)anthranilate isomerase</fullName>
        <shortName evidence="10">PRAI</shortName>
        <ecNumber evidence="4 10">5.3.1.24</ecNumber>
    </recommendedName>
</protein>
<keyword evidence="7 10" id="KW-0822">Tryptophan biosynthesis</keyword>
<organism evidence="12 14">
    <name type="scientific">Solemya velum gill symbiont</name>
    <dbReference type="NCBI Taxonomy" id="2340"/>
    <lineage>
        <taxon>Bacteria</taxon>
        <taxon>Pseudomonadati</taxon>
        <taxon>Pseudomonadota</taxon>
        <taxon>Gammaproteobacteria</taxon>
        <taxon>sulfur-oxidizing symbionts</taxon>
    </lineage>
</organism>
<dbReference type="UniPathway" id="UPA00035">
    <property type="reaction ID" value="UER00042"/>
</dbReference>
<dbReference type="GO" id="GO:0004640">
    <property type="term" value="F:phosphoribosylanthranilate isomerase activity"/>
    <property type="evidence" value="ECO:0007669"/>
    <property type="project" value="UniProtKB-UniRule"/>
</dbReference>
<dbReference type="AlphaFoldDB" id="A0A0B0H9Q2"/>
<dbReference type="CDD" id="cd00405">
    <property type="entry name" value="PRAI"/>
    <property type="match status" value="1"/>
</dbReference>
<evidence type="ECO:0000256" key="2">
    <source>
        <dbReference type="ARBA" id="ARBA00004664"/>
    </source>
</evidence>
<comment type="caution">
    <text evidence="12">The sequence shown here is derived from an EMBL/GenBank/DDBJ whole genome shotgun (WGS) entry which is preliminary data.</text>
</comment>
<evidence type="ECO:0000313" key="15">
    <source>
        <dbReference type="Proteomes" id="UP000190962"/>
    </source>
</evidence>
<keyword evidence="6 10" id="KW-0028">Amino-acid biosynthesis</keyword>
<dbReference type="InterPro" id="IPR001240">
    <property type="entry name" value="PRAI_dom"/>
</dbReference>
<dbReference type="eggNOG" id="COG0135">
    <property type="taxonomic scope" value="Bacteria"/>
</dbReference>
<dbReference type="OrthoDB" id="9796196at2"/>
<dbReference type="EMBL" id="MPNX01000001">
    <property type="protein sequence ID" value="OOY36065.1"/>
    <property type="molecule type" value="Genomic_DNA"/>
</dbReference>
<dbReference type="GeneID" id="86990486"/>
<feature type="domain" description="N-(5'phosphoribosyl) anthranilate isomerase (PRAI)" evidence="11">
    <location>
        <begin position="5"/>
        <end position="200"/>
    </location>
</feature>
<dbReference type="PANTHER" id="PTHR42894">
    <property type="entry name" value="N-(5'-PHOSPHORIBOSYL)ANTHRANILATE ISOMERASE"/>
    <property type="match status" value="1"/>
</dbReference>
<dbReference type="RefSeq" id="WP_043118255.1">
    <property type="nucleotide sequence ID" value="NZ_JRAA01000003.1"/>
</dbReference>
<dbReference type="InterPro" id="IPR044643">
    <property type="entry name" value="TrpF_fam"/>
</dbReference>
<dbReference type="Pfam" id="PF00697">
    <property type="entry name" value="PRAI"/>
    <property type="match status" value="1"/>
</dbReference>
<evidence type="ECO:0000256" key="7">
    <source>
        <dbReference type="ARBA" id="ARBA00022822"/>
    </source>
</evidence>
<dbReference type="EMBL" id="JRAA01000003">
    <property type="protein sequence ID" value="KHF24196.1"/>
    <property type="molecule type" value="Genomic_DNA"/>
</dbReference>
<gene>
    <name evidence="10" type="primary">trpF</name>
    <name evidence="13" type="ORF">BOV88_00175</name>
    <name evidence="12" type="ORF">JV46_26450</name>
</gene>
<dbReference type="EC" id="5.3.1.24" evidence="4 10"/>
<dbReference type="NCBIfam" id="NF002299">
    <property type="entry name" value="PRK01222.1-6"/>
    <property type="match status" value="1"/>
</dbReference>
<dbReference type="SUPFAM" id="SSF51366">
    <property type="entry name" value="Ribulose-phoshate binding barrel"/>
    <property type="match status" value="1"/>
</dbReference>
<evidence type="ECO:0000313" key="14">
    <source>
        <dbReference type="Proteomes" id="UP000030856"/>
    </source>
</evidence>
<dbReference type="Proteomes" id="UP000030856">
    <property type="component" value="Unassembled WGS sequence"/>
</dbReference>
<dbReference type="Proteomes" id="UP000190962">
    <property type="component" value="Unassembled WGS sequence"/>
</dbReference>
<dbReference type="HAMAP" id="MF_00135">
    <property type="entry name" value="PRAI"/>
    <property type="match status" value="1"/>
</dbReference>
<reference evidence="12 14" key="1">
    <citation type="journal article" date="2014" name="BMC Genomics">
        <title>The genome of the intracellular bacterium of the coastal bivalve, Solemya velum: a blueprint for thriving in and out of symbiosis.</title>
        <authorList>
            <person name="Dmytrenko O."/>
            <person name="Russell S.L."/>
            <person name="Loo W.T."/>
            <person name="Fontanez K.M."/>
            <person name="Liao L."/>
            <person name="Roeselers G."/>
            <person name="Sharma R."/>
            <person name="Stewart F.J."/>
            <person name="Newton I.L."/>
            <person name="Woyke T."/>
            <person name="Wu D."/>
            <person name="Lang J.M."/>
            <person name="Eisen J.A."/>
            <person name="Cavanaugh C.M."/>
        </authorList>
    </citation>
    <scope>NUCLEOTIDE SEQUENCE [LARGE SCALE GENOMIC DNA]</scope>
    <source>
        <strain evidence="12 14">WH</strain>
    </source>
</reference>
<comment type="pathway">
    <text evidence="2 10">Amino-acid biosynthesis; L-tryptophan biosynthesis; L-tryptophan from chorismate: step 3/5.</text>
</comment>
<evidence type="ECO:0000256" key="5">
    <source>
        <dbReference type="ARBA" id="ARBA00022272"/>
    </source>
</evidence>
<name>A0A0B0H9Q2_SOVGS</name>
<sequence>MRTRVKICGITRPQDGVAAAKAGADAIGLVFYPPSPRNVDIAQAREICDALPPFVSKVALFVNAEAVLIREVREAVPIDIIQFHGNECPDYCQKHGLPYIKAIRMREDTDLHKERENFASASALLVDAYKAGVPGGTGESFDWSLIPEELAGDIILAGGLTPDNVGDAITQVHPWAVDVSGGVEESPGVKSHAAIESFMQGVEVAKQ</sequence>
<keyword evidence="9 10" id="KW-0413">Isomerase</keyword>
<dbReference type="STRING" id="2340.JV46_26450"/>
<dbReference type="PATRIC" id="fig|2340.3.peg.2275"/>
<evidence type="ECO:0000313" key="12">
    <source>
        <dbReference type="EMBL" id="KHF24196.1"/>
    </source>
</evidence>
<dbReference type="InterPro" id="IPR013785">
    <property type="entry name" value="Aldolase_TIM"/>
</dbReference>
<dbReference type="Gene3D" id="3.20.20.70">
    <property type="entry name" value="Aldolase class I"/>
    <property type="match status" value="1"/>
</dbReference>
<dbReference type="InterPro" id="IPR011060">
    <property type="entry name" value="RibuloseP-bd_barrel"/>
</dbReference>
<dbReference type="PANTHER" id="PTHR42894:SF1">
    <property type="entry name" value="N-(5'-PHOSPHORIBOSYL)ANTHRANILATE ISOMERASE"/>
    <property type="match status" value="1"/>
</dbReference>